<comment type="caution">
    <text evidence="1">The sequence shown here is derived from an EMBL/GenBank/DDBJ whole genome shotgun (WGS) entry which is preliminary data.</text>
</comment>
<dbReference type="OrthoDB" id="10517174at2759"/>
<accession>A0A4Y2JN37</accession>
<protein>
    <submittedName>
        <fullName evidence="1">Uncharacterized protein</fullName>
    </submittedName>
</protein>
<dbReference type="AlphaFoldDB" id="A0A4Y2JN37"/>
<organism evidence="1 2">
    <name type="scientific">Araneus ventricosus</name>
    <name type="common">Orbweaver spider</name>
    <name type="synonym">Epeira ventricosa</name>
    <dbReference type="NCBI Taxonomy" id="182803"/>
    <lineage>
        <taxon>Eukaryota</taxon>
        <taxon>Metazoa</taxon>
        <taxon>Ecdysozoa</taxon>
        <taxon>Arthropoda</taxon>
        <taxon>Chelicerata</taxon>
        <taxon>Arachnida</taxon>
        <taxon>Araneae</taxon>
        <taxon>Araneomorphae</taxon>
        <taxon>Entelegynae</taxon>
        <taxon>Araneoidea</taxon>
        <taxon>Araneidae</taxon>
        <taxon>Araneus</taxon>
    </lineage>
</organism>
<sequence length="108" mass="12557">MLGIWKKWLKSFLNNIESFDNLEQIGVIQGIAGLANVLNLGVEVEDIAELVDYADGELTDIEALQYLEQERTEEVHSTWVSWCVLQNKWLCWNLRLWIQILNVLINLN</sequence>
<reference evidence="1 2" key="1">
    <citation type="journal article" date="2019" name="Sci. Rep.">
        <title>Orb-weaving spider Araneus ventricosus genome elucidates the spidroin gene catalogue.</title>
        <authorList>
            <person name="Kono N."/>
            <person name="Nakamura H."/>
            <person name="Ohtoshi R."/>
            <person name="Moran D.A.P."/>
            <person name="Shinohara A."/>
            <person name="Yoshida Y."/>
            <person name="Fujiwara M."/>
            <person name="Mori M."/>
            <person name="Tomita M."/>
            <person name="Arakawa K."/>
        </authorList>
    </citation>
    <scope>NUCLEOTIDE SEQUENCE [LARGE SCALE GENOMIC DNA]</scope>
</reference>
<keyword evidence="2" id="KW-1185">Reference proteome</keyword>
<evidence type="ECO:0000313" key="1">
    <source>
        <dbReference type="EMBL" id="GBM91255.1"/>
    </source>
</evidence>
<proteinExistence type="predicted"/>
<name>A0A4Y2JN37_ARAVE</name>
<dbReference type="Proteomes" id="UP000499080">
    <property type="component" value="Unassembled WGS sequence"/>
</dbReference>
<evidence type="ECO:0000313" key="2">
    <source>
        <dbReference type="Proteomes" id="UP000499080"/>
    </source>
</evidence>
<dbReference type="EMBL" id="BGPR01003688">
    <property type="protein sequence ID" value="GBM91255.1"/>
    <property type="molecule type" value="Genomic_DNA"/>
</dbReference>
<gene>
    <name evidence="1" type="ORF">AVEN_251140_1</name>
</gene>